<proteinExistence type="predicted"/>
<evidence type="ECO:0000313" key="1">
    <source>
        <dbReference type="EMBL" id="MPN52445.1"/>
    </source>
</evidence>
<dbReference type="EMBL" id="VSSQ01118570">
    <property type="protein sequence ID" value="MPN52445.1"/>
    <property type="molecule type" value="Genomic_DNA"/>
</dbReference>
<protein>
    <submittedName>
        <fullName evidence="1">Uncharacterized protein</fullName>
    </submittedName>
</protein>
<accession>A0A645IM93</accession>
<organism evidence="1">
    <name type="scientific">bioreactor metagenome</name>
    <dbReference type="NCBI Taxonomy" id="1076179"/>
    <lineage>
        <taxon>unclassified sequences</taxon>
        <taxon>metagenomes</taxon>
        <taxon>ecological metagenomes</taxon>
    </lineage>
</organism>
<dbReference type="AlphaFoldDB" id="A0A645IM93"/>
<comment type="caution">
    <text evidence="1">The sequence shown here is derived from an EMBL/GenBank/DDBJ whole genome shotgun (WGS) entry which is preliminary data.</text>
</comment>
<sequence length="96" mass="10255">MATSGHVAHPEIADDRAAEFLSNDGAFANLQCPAHGESQIFTRHRLMMDGLPMAPDQIDHACLYCGFLAEMLAGPGIQVAEQHPHATDLDGSPEST</sequence>
<gene>
    <name evidence="1" type="ORF">SDC9_200107</name>
</gene>
<reference evidence="1" key="1">
    <citation type="submission" date="2019-08" db="EMBL/GenBank/DDBJ databases">
        <authorList>
            <person name="Kucharzyk K."/>
            <person name="Murdoch R.W."/>
            <person name="Higgins S."/>
            <person name="Loffler F."/>
        </authorList>
    </citation>
    <scope>NUCLEOTIDE SEQUENCE</scope>
</reference>
<name>A0A645IM93_9ZZZZ</name>